<accession>A0A6V7HDT4</accession>
<protein>
    <submittedName>
        <fullName evidence="1">Uncharacterized protein</fullName>
    </submittedName>
</protein>
<name>A0A6V7HDT4_9HYME</name>
<sequence>MEQIAPGTIADNEKYAELLYGRTSRRESELRRGDLSMRSVITGYATPGEKMDPEYELENLEA</sequence>
<dbReference type="AlphaFoldDB" id="A0A6V7HDT4"/>
<dbReference type="Proteomes" id="UP000752696">
    <property type="component" value="Unassembled WGS sequence"/>
</dbReference>
<evidence type="ECO:0000313" key="2">
    <source>
        <dbReference type="Proteomes" id="UP000752696"/>
    </source>
</evidence>
<proteinExistence type="predicted"/>
<feature type="non-terminal residue" evidence="1">
    <location>
        <position position="62"/>
    </location>
</feature>
<dbReference type="EMBL" id="CAJDYZ010010960">
    <property type="protein sequence ID" value="CAD1478688.1"/>
    <property type="molecule type" value="Genomic_DNA"/>
</dbReference>
<reference evidence="1" key="1">
    <citation type="submission" date="2020-07" db="EMBL/GenBank/DDBJ databases">
        <authorList>
            <person name="Nazaruddin N."/>
        </authorList>
    </citation>
    <scope>NUCLEOTIDE SEQUENCE</scope>
</reference>
<organism evidence="1 2">
    <name type="scientific">Heterotrigona itama</name>
    <dbReference type="NCBI Taxonomy" id="395501"/>
    <lineage>
        <taxon>Eukaryota</taxon>
        <taxon>Metazoa</taxon>
        <taxon>Ecdysozoa</taxon>
        <taxon>Arthropoda</taxon>
        <taxon>Hexapoda</taxon>
        <taxon>Insecta</taxon>
        <taxon>Pterygota</taxon>
        <taxon>Neoptera</taxon>
        <taxon>Endopterygota</taxon>
        <taxon>Hymenoptera</taxon>
        <taxon>Apocrita</taxon>
        <taxon>Aculeata</taxon>
        <taxon>Apoidea</taxon>
        <taxon>Anthophila</taxon>
        <taxon>Apidae</taxon>
        <taxon>Heterotrigona</taxon>
    </lineage>
</organism>
<gene>
    <name evidence="1" type="ORF">MHI_LOCUS820608</name>
</gene>
<evidence type="ECO:0000313" key="1">
    <source>
        <dbReference type="EMBL" id="CAD1478688.1"/>
    </source>
</evidence>
<comment type="caution">
    <text evidence="1">The sequence shown here is derived from an EMBL/GenBank/DDBJ whole genome shotgun (WGS) entry which is preliminary data.</text>
</comment>
<keyword evidence="2" id="KW-1185">Reference proteome</keyword>